<name>A0A9P7KKY8_9AGAR</name>
<dbReference type="AlphaFoldDB" id="A0A9P7KKY8"/>
<evidence type="ECO:0000259" key="2">
    <source>
        <dbReference type="Pfam" id="PF20776"/>
    </source>
</evidence>
<evidence type="ECO:0000313" key="3">
    <source>
        <dbReference type="EMBL" id="KAG5652170.1"/>
    </source>
</evidence>
<evidence type="ECO:0000256" key="1">
    <source>
        <dbReference type="SAM" id="MobiDB-lite"/>
    </source>
</evidence>
<dbReference type="Proteomes" id="UP000717328">
    <property type="component" value="Unassembled WGS sequence"/>
</dbReference>
<dbReference type="OrthoDB" id="3362817at2759"/>
<reference evidence="3" key="1">
    <citation type="submission" date="2021-02" db="EMBL/GenBank/DDBJ databases">
        <authorList>
            <person name="Nieuwenhuis M."/>
            <person name="Van De Peppel L.J.J."/>
        </authorList>
    </citation>
    <scope>NUCLEOTIDE SEQUENCE</scope>
    <source>
        <strain evidence="3">D49</strain>
    </source>
</reference>
<feature type="region of interest" description="Disordered" evidence="1">
    <location>
        <begin position="22"/>
        <end position="70"/>
    </location>
</feature>
<organism evidence="3 4">
    <name type="scientific">Sphagnurus paluster</name>
    <dbReference type="NCBI Taxonomy" id="117069"/>
    <lineage>
        <taxon>Eukaryota</taxon>
        <taxon>Fungi</taxon>
        <taxon>Dikarya</taxon>
        <taxon>Basidiomycota</taxon>
        <taxon>Agaricomycotina</taxon>
        <taxon>Agaricomycetes</taxon>
        <taxon>Agaricomycetidae</taxon>
        <taxon>Agaricales</taxon>
        <taxon>Tricholomatineae</taxon>
        <taxon>Lyophyllaceae</taxon>
        <taxon>Sphagnurus</taxon>
    </lineage>
</organism>
<protein>
    <recommendedName>
        <fullName evidence="2">SLS1 N-terminal domain-containing protein</fullName>
    </recommendedName>
</protein>
<comment type="caution">
    <text evidence="3">The sequence shown here is derived from an EMBL/GenBank/DDBJ whole genome shotgun (WGS) entry which is preliminary data.</text>
</comment>
<dbReference type="InterPro" id="IPR048400">
    <property type="entry name" value="SLS1_N"/>
</dbReference>
<reference evidence="3" key="2">
    <citation type="submission" date="2021-10" db="EMBL/GenBank/DDBJ databases">
        <title>Phylogenomics reveals ancestral predisposition of the termite-cultivated fungus Termitomyces towards a domesticated lifestyle.</title>
        <authorList>
            <person name="Auxier B."/>
            <person name="Grum-Grzhimaylo A."/>
            <person name="Cardenas M.E."/>
            <person name="Lodge J.D."/>
            <person name="Laessoe T."/>
            <person name="Pedersen O."/>
            <person name="Smith M.E."/>
            <person name="Kuyper T.W."/>
            <person name="Franco-Molano E.A."/>
            <person name="Baroni T.J."/>
            <person name="Aanen D.K."/>
        </authorList>
    </citation>
    <scope>NUCLEOTIDE SEQUENCE</scope>
    <source>
        <strain evidence="3">D49</strain>
    </source>
</reference>
<evidence type="ECO:0000313" key="4">
    <source>
        <dbReference type="Proteomes" id="UP000717328"/>
    </source>
</evidence>
<keyword evidence="4" id="KW-1185">Reference proteome</keyword>
<gene>
    <name evidence="3" type="ORF">H0H81_006010</name>
</gene>
<feature type="domain" description="SLS1 N-terminal" evidence="2">
    <location>
        <begin position="90"/>
        <end position="165"/>
    </location>
</feature>
<dbReference type="EMBL" id="JABCKI010000153">
    <property type="protein sequence ID" value="KAG5652170.1"/>
    <property type="molecule type" value="Genomic_DNA"/>
</dbReference>
<dbReference type="Pfam" id="PF20776">
    <property type="entry name" value="SLS1_N"/>
    <property type="match status" value="1"/>
</dbReference>
<proteinExistence type="predicted"/>
<sequence length="391" mass="44344">MSFLLRRSICYLSLPSQISRPFSSTHTRARPVPGPIESLSLSSSKSKAQRKRKTVAPPPKQDRDVTTQEPLRNLLKETKLQDYLNHIASTSEQVTLADIERYRPSKYAEPHSPSYEEEYHSLVETLVRSFSLNQLRTFLDMYHLTPPTKRTKWELAVTIVERQWNWPSLTIVKNEKREWTEVVHQSFPLDARQSFLILGKDGADLLALSSEFNAHVSFSTNPLSLKVEGLRGSLRNLGRYIEEFKAGIKEELFQLPPRGTVDQECLQHISRMSGVFVQDAGNGLIRISYRNEDKSAAHFAKQLTLRAAVEHISPQLNTLVYSTQDSGKPMLSPNSTYSLYPFLSSRSNKGPSSNGSLFRIRRVGDWIQSTLQKTAKATDVLEATFPTDLHG</sequence>
<accession>A0A9P7KKY8</accession>